<dbReference type="EMBL" id="MU003696">
    <property type="protein sequence ID" value="KAF2813085.1"/>
    <property type="molecule type" value="Genomic_DNA"/>
</dbReference>
<dbReference type="GeneID" id="54462752"/>
<gene>
    <name evidence="1 3" type="ORF">BDZ99DRAFT_473806</name>
</gene>
<protein>
    <submittedName>
        <fullName evidence="1 3">Uncharacterized protein</fullName>
    </submittedName>
</protein>
<evidence type="ECO:0000313" key="1">
    <source>
        <dbReference type="EMBL" id="KAF2813085.1"/>
    </source>
</evidence>
<accession>A0A6A6YYT0</accession>
<dbReference type="Proteomes" id="UP000504636">
    <property type="component" value="Unplaced"/>
</dbReference>
<keyword evidence="2" id="KW-1185">Reference proteome</keyword>
<reference evidence="1 3" key="1">
    <citation type="journal article" date="2020" name="Stud. Mycol.">
        <title>101 Dothideomycetes genomes: a test case for predicting lifestyles and emergence of pathogens.</title>
        <authorList>
            <person name="Haridas S."/>
            <person name="Albert R."/>
            <person name="Binder M."/>
            <person name="Bloem J."/>
            <person name="Labutti K."/>
            <person name="Salamov A."/>
            <person name="Andreopoulos B."/>
            <person name="Baker S."/>
            <person name="Barry K."/>
            <person name="Bills G."/>
            <person name="Bluhm B."/>
            <person name="Cannon C."/>
            <person name="Castanera R."/>
            <person name="Culley D."/>
            <person name="Daum C."/>
            <person name="Ezra D."/>
            <person name="Gonzalez J."/>
            <person name="Henrissat B."/>
            <person name="Kuo A."/>
            <person name="Liang C."/>
            <person name="Lipzen A."/>
            <person name="Lutzoni F."/>
            <person name="Magnuson J."/>
            <person name="Mondo S."/>
            <person name="Nolan M."/>
            <person name="Ohm R."/>
            <person name="Pangilinan J."/>
            <person name="Park H.-J."/>
            <person name="Ramirez L."/>
            <person name="Alfaro M."/>
            <person name="Sun H."/>
            <person name="Tritt A."/>
            <person name="Yoshinaga Y."/>
            <person name="Zwiers L.-H."/>
            <person name="Turgeon B."/>
            <person name="Goodwin S."/>
            <person name="Spatafora J."/>
            <person name="Crous P."/>
            <person name="Grigoriev I."/>
        </authorList>
    </citation>
    <scope>NUCLEOTIDE SEQUENCE</scope>
    <source>
        <strain evidence="1 3">CBS 304.34</strain>
    </source>
</reference>
<evidence type="ECO:0000313" key="3">
    <source>
        <dbReference type="RefSeq" id="XP_033580049.1"/>
    </source>
</evidence>
<reference evidence="3" key="2">
    <citation type="submission" date="2020-04" db="EMBL/GenBank/DDBJ databases">
        <authorList>
            <consortium name="NCBI Genome Project"/>
        </authorList>
    </citation>
    <scope>NUCLEOTIDE SEQUENCE</scope>
    <source>
        <strain evidence="3">CBS 304.34</strain>
    </source>
</reference>
<name>A0A6A6YYT0_9PEZI</name>
<organism evidence="1">
    <name type="scientific">Mytilinidion resinicola</name>
    <dbReference type="NCBI Taxonomy" id="574789"/>
    <lineage>
        <taxon>Eukaryota</taxon>
        <taxon>Fungi</taxon>
        <taxon>Dikarya</taxon>
        <taxon>Ascomycota</taxon>
        <taxon>Pezizomycotina</taxon>
        <taxon>Dothideomycetes</taxon>
        <taxon>Pleosporomycetidae</taxon>
        <taxon>Mytilinidiales</taxon>
        <taxon>Mytilinidiaceae</taxon>
        <taxon>Mytilinidion</taxon>
    </lineage>
</organism>
<evidence type="ECO:0000313" key="2">
    <source>
        <dbReference type="Proteomes" id="UP000504636"/>
    </source>
</evidence>
<reference evidence="3" key="3">
    <citation type="submission" date="2025-04" db="UniProtKB">
        <authorList>
            <consortium name="RefSeq"/>
        </authorList>
    </citation>
    <scope>IDENTIFICATION</scope>
    <source>
        <strain evidence="3">CBS 304.34</strain>
    </source>
</reference>
<sequence length="180" mass="20217">MDSVKKGCRADRLRMPIVVRQYPQVGCDRSRQDYGMETENASRATTGSYAATTRGRLRPADCPEAGSWNSPAINTQAASGREFGVQHDQHSRLVASKSWLVCYWGPAFEGRTPRESDRCSPFLRTGWPPIELAANHRCQQLVHGFTDSMGQQQKRVVVEEEVLIRRYRSTDPGMSGAQAW</sequence>
<proteinExistence type="predicted"/>
<dbReference type="AlphaFoldDB" id="A0A6A6YYT0"/>
<dbReference type="RefSeq" id="XP_033580049.1">
    <property type="nucleotide sequence ID" value="XM_033721859.1"/>
</dbReference>